<gene>
    <name evidence="2" type="ORF">GNLVRS02_ARAD1C19954g</name>
</gene>
<reference evidence="2" key="1">
    <citation type="submission" date="2014-02" db="EMBL/GenBank/DDBJ databases">
        <authorList>
            <person name="Genoscope - CEA"/>
        </authorList>
    </citation>
    <scope>NUCLEOTIDE SEQUENCE</scope>
    <source>
        <strain evidence="2">LS3</strain>
    </source>
</reference>
<accession>A0A060T1F1</accession>
<feature type="region of interest" description="Disordered" evidence="1">
    <location>
        <begin position="1"/>
        <end position="39"/>
    </location>
</feature>
<name>A0A060T1F1_BLAAD</name>
<protein>
    <submittedName>
        <fullName evidence="2">ARAD1C19954p</fullName>
    </submittedName>
</protein>
<organism evidence="2">
    <name type="scientific">Blastobotrys adeninivorans</name>
    <name type="common">Yeast</name>
    <name type="synonym">Arxula adeninivorans</name>
    <dbReference type="NCBI Taxonomy" id="409370"/>
    <lineage>
        <taxon>Eukaryota</taxon>
        <taxon>Fungi</taxon>
        <taxon>Dikarya</taxon>
        <taxon>Ascomycota</taxon>
        <taxon>Saccharomycotina</taxon>
        <taxon>Dipodascomycetes</taxon>
        <taxon>Dipodascales</taxon>
        <taxon>Trichomonascaceae</taxon>
        <taxon>Blastobotrys</taxon>
    </lineage>
</organism>
<evidence type="ECO:0000256" key="1">
    <source>
        <dbReference type="SAM" id="MobiDB-lite"/>
    </source>
</evidence>
<reference evidence="2" key="2">
    <citation type="submission" date="2014-06" db="EMBL/GenBank/DDBJ databases">
        <title>The complete genome of Blastobotrys (Arxula) adeninivorans LS3 - a yeast of biotechnological interest.</title>
        <authorList>
            <person name="Kunze G."/>
            <person name="Gaillardin C."/>
            <person name="Czernicka M."/>
            <person name="Durrens P."/>
            <person name="Martin T."/>
            <person name="Boer E."/>
            <person name="Gabaldon T."/>
            <person name="Cruz J."/>
            <person name="Talla E."/>
            <person name="Marck C."/>
            <person name="Goffeau A."/>
            <person name="Barbe V."/>
            <person name="Baret P."/>
            <person name="Baronian K."/>
            <person name="Beier S."/>
            <person name="Bleykasten C."/>
            <person name="Bode R."/>
            <person name="Casaregola S."/>
            <person name="Despons L."/>
            <person name="Fairhead C."/>
            <person name="Giersberg M."/>
            <person name="Gierski P."/>
            <person name="Hahnel U."/>
            <person name="Hartmann A."/>
            <person name="Jankowska D."/>
            <person name="Jubin C."/>
            <person name="Jung P."/>
            <person name="Lafontaine I."/>
            <person name="Leh-Louis V."/>
            <person name="Lemaire M."/>
            <person name="Marcet-Houben M."/>
            <person name="Mascher M."/>
            <person name="Morel G."/>
            <person name="Richard G.-F."/>
            <person name="Riechen J."/>
            <person name="Sacerdot C."/>
            <person name="Sarkar A."/>
            <person name="Savel G."/>
            <person name="Schacherer J."/>
            <person name="Sherman D."/>
            <person name="Straub M.-L."/>
            <person name="Stein N."/>
            <person name="Thierry A."/>
            <person name="Trautwein-Schult A."/>
            <person name="Westhof E."/>
            <person name="Worch S."/>
            <person name="Dujon B."/>
            <person name="Souciet J.-L."/>
            <person name="Wincker P."/>
            <person name="Scholz U."/>
            <person name="Neuveglise N."/>
        </authorList>
    </citation>
    <scope>NUCLEOTIDE SEQUENCE</scope>
    <source>
        <strain evidence="2">LS3</strain>
    </source>
</reference>
<dbReference type="EMBL" id="HG937693">
    <property type="protein sequence ID" value="CDP34763.1"/>
    <property type="molecule type" value="Genomic_DNA"/>
</dbReference>
<evidence type="ECO:0000313" key="2">
    <source>
        <dbReference type="EMBL" id="CDP34763.1"/>
    </source>
</evidence>
<proteinExistence type="predicted"/>
<feature type="compositionally biased region" description="Basic residues" evidence="1">
    <location>
        <begin position="1"/>
        <end position="18"/>
    </location>
</feature>
<sequence length="118" mass="13621">MSPQHPRSRITTRRRVQRRRNDEGSLSLPSSPSEEKEILPASEEWISSVQELRTPVELSQAVVQQEENENLVAEALKIAYRNPKLQNDPSILDMLKLSMYDQVKSLEDDAWMYEPTAL</sequence>
<dbReference type="AlphaFoldDB" id="A0A060T1F1"/>